<evidence type="ECO:0000313" key="6">
    <source>
        <dbReference type="Proteomes" id="UP000589520"/>
    </source>
</evidence>
<dbReference type="InterPro" id="IPR001296">
    <property type="entry name" value="Glyco_trans_1"/>
</dbReference>
<gene>
    <name evidence="5" type="ORF">HDF17_002245</name>
</gene>
<evidence type="ECO:0000256" key="1">
    <source>
        <dbReference type="ARBA" id="ARBA00022679"/>
    </source>
</evidence>
<dbReference type="PANTHER" id="PTHR46401">
    <property type="entry name" value="GLYCOSYLTRANSFERASE WBBK-RELATED"/>
    <property type="match status" value="1"/>
</dbReference>
<dbReference type="Pfam" id="PF00534">
    <property type="entry name" value="Glycos_transf_1"/>
    <property type="match status" value="2"/>
</dbReference>
<feature type="domain" description="Glycosyl transferase family 1" evidence="3">
    <location>
        <begin position="582"/>
        <end position="723"/>
    </location>
</feature>
<proteinExistence type="predicted"/>
<feature type="domain" description="Glycosyl transferase family 1" evidence="3">
    <location>
        <begin position="170"/>
        <end position="318"/>
    </location>
</feature>
<reference evidence="5 6" key="1">
    <citation type="submission" date="2020-07" db="EMBL/GenBank/DDBJ databases">
        <title>Genomic Encyclopedia of Type Strains, Phase IV (KMG-V): Genome sequencing to study the core and pangenomes of soil and plant-associated prokaryotes.</title>
        <authorList>
            <person name="Whitman W."/>
        </authorList>
    </citation>
    <scope>NUCLEOTIDE SEQUENCE [LARGE SCALE GENOMIC DNA]</scope>
    <source>
        <strain evidence="5 6">X4EP2</strain>
    </source>
</reference>
<sequence length="773" mass="86483">MSLNVLTKSHPEAPIVVNGRYRVHQITGVQLYAREIVSRLGERVEVCTPENAKGATGHLWEQTVLRYRSAGRLLWNPCGSGPLTYGRQVTTFHDLFPVEHPEWYGAAYARWYGVAMRQLAAQALHVIAVSEYTKSRLVKLLGRDPETITVVHNGLRTGCERASERKIHEAREALGVPSERYVLSLSSQESRKNLRGVLEAWSRIHMQVSEDTWLVLAGAHADESVYGPQGTFLNLPRVLFTGYVPEEHLCGLYSGASLFVFPSLAEGFGLPLLEAMACGVRCITSNTSSLPEVGGDVVDYVDPLDVQELADRMLLRLMQRDALRQPFEPAMKRAQEFSWDKAASATRAVLEGVAESAGSVSRSQRSVSTRGRHKEAQHQSGAEPRVALVHDWLTGMRGGEKVLESICRRFPTAPLSTLLYVPGSVSSTIAEREIHVSPLQWMPRAATKYRSYLPLFPLFAEMNKAAEADLVISTSHAVAKSMVRRFGRTRPYHICYIHTPMRYAWDMFDAYFGPDRVGWTASKLFFRPLTWMLQIYDRATAGRVDLYVANSTYVAERVQRIYGRSSEVLPPPVDTDRYLLASREPQEWYLVVSALVPYKRVDHAIRACSTLGRRLRIVGKGPELESLKELAISLKVEVEFVGFASDELLVDFYRQAKALLFPGIEDFGIVPLEAIACGCPVIALGVGGVLDSMTEETAVFYTEESVAGLIMAMRNFEERQHLFVDERLRQRAAQFSEAIFLDKLEQILLRTRFSPRAVPEIAAAATLTVSVTE</sequence>
<name>A0A7Y9PHD4_9BACT</name>
<dbReference type="Pfam" id="PF13439">
    <property type="entry name" value="Glyco_transf_4"/>
    <property type="match status" value="2"/>
</dbReference>
<protein>
    <submittedName>
        <fullName evidence="5">Glycosyltransferase involved in cell wall biosynthesis</fullName>
    </submittedName>
</protein>
<dbReference type="AlphaFoldDB" id="A0A7Y9PHD4"/>
<dbReference type="Gene3D" id="3.40.50.2000">
    <property type="entry name" value="Glycogen Phosphorylase B"/>
    <property type="match status" value="4"/>
</dbReference>
<feature type="compositionally biased region" description="Low complexity" evidence="2">
    <location>
        <begin position="360"/>
        <end position="369"/>
    </location>
</feature>
<feature type="region of interest" description="Disordered" evidence="2">
    <location>
        <begin position="360"/>
        <end position="381"/>
    </location>
</feature>
<evidence type="ECO:0000256" key="2">
    <source>
        <dbReference type="SAM" id="MobiDB-lite"/>
    </source>
</evidence>
<evidence type="ECO:0000313" key="5">
    <source>
        <dbReference type="EMBL" id="NYF79925.1"/>
    </source>
</evidence>
<dbReference type="EMBL" id="JACCCW010000002">
    <property type="protein sequence ID" value="NYF79925.1"/>
    <property type="molecule type" value="Genomic_DNA"/>
</dbReference>
<accession>A0A7Y9PHD4</accession>
<comment type="caution">
    <text evidence="5">The sequence shown here is derived from an EMBL/GenBank/DDBJ whole genome shotgun (WGS) entry which is preliminary data.</text>
</comment>
<feature type="domain" description="Glycosyltransferase subfamily 4-like N-terminal" evidence="4">
    <location>
        <begin position="397"/>
        <end position="577"/>
    </location>
</feature>
<evidence type="ECO:0000259" key="4">
    <source>
        <dbReference type="Pfam" id="PF13439"/>
    </source>
</evidence>
<feature type="domain" description="Glycosyltransferase subfamily 4-like N-terminal" evidence="4">
    <location>
        <begin position="87"/>
        <end position="156"/>
    </location>
</feature>
<dbReference type="CDD" id="cd03809">
    <property type="entry name" value="GT4_MtfB-like"/>
    <property type="match status" value="1"/>
</dbReference>
<dbReference type="Proteomes" id="UP000589520">
    <property type="component" value="Unassembled WGS sequence"/>
</dbReference>
<dbReference type="InterPro" id="IPR028098">
    <property type="entry name" value="Glyco_trans_4-like_N"/>
</dbReference>
<organism evidence="5 6">
    <name type="scientific">Granulicella arctica</name>
    <dbReference type="NCBI Taxonomy" id="940613"/>
    <lineage>
        <taxon>Bacteria</taxon>
        <taxon>Pseudomonadati</taxon>
        <taxon>Acidobacteriota</taxon>
        <taxon>Terriglobia</taxon>
        <taxon>Terriglobales</taxon>
        <taxon>Acidobacteriaceae</taxon>
        <taxon>Granulicella</taxon>
    </lineage>
</organism>
<dbReference type="PANTHER" id="PTHR46401:SF2">
    <property type="entry name" value="GLYCOSYLTRANSFERASE WBBK-RELATED"/>
    <property type="match status" value="1"/>
</dbReference>
<keyword evidence="6" id="KW-1185">Reference proteome</keyword>
<dbReference type="RefSeq" id="WP_179490912.1">
    <property type="nucleotide sequence ID" value="NZ_JACCCW010000002.1"/>
</dbReference>
<dbReference type="GO" id="GO:0016757">
    <property type="term" value="F:glycosyltransferase activity"/>
    <property type="evidence" value="ECO:0007669"/>
    <property type="project" value="InterPro"/>
</dbReference>
<evidence type="ECO:0000259" key="3">
    <source>
        <dbReference type="Pfam" id="PF00534"/>
    </source>
</evidence>
<dbReference type="SUPFAM" id="SSF53756">
    <property type="entry name" value="UDP-Glycosyltransferase/glycogen phosphorylase"/>
    <property type="match status" value="2"/>
</dbReference>
<keyword evidence="1 5" id="KW-0808">Transferase</keyword>